<dbReference type="Proteomes" id="UP000297014">
    <property type="component" value="Unassembled WGS sequence"/>
</dbReference>
<dbReference type="eggNOG" id="COG2141">
    <property type="taxonomic scope" value="Bacteria"/>
</dbReference>
<dbReference type="EMBL" id="ALPT02000056">
    <property type="protein sequence ID" value="KGA96550.1"/>
    <property type="molecule type" value="Genomic_DNA"/>
</dbReference>
<protein>
    <submittedName>
        <fullName evidence="4">Luciferase</fullName>
    </submittedName>
</protein>
<keyword evidence="5" id="KW-1185">Reference proteome</keyword>
<proteinExistence type="predicted"/>
<feature type="domain" description="Luciferase-like" evidence="2">
    <location>
        <begin position="1"/>
        <end position="295"/>
    </location>
</feature>
<dbReference type="InterPro" id="IPR019949">
    <property type="entry name" value="CmoO-like"/>
</dbReference>
<accession>A0A094XCM3</accession>
<comment type="caution">
    <text evidence="3">The sequence shown here is derived from an EMBL/GenBank/DDBJ whole genome shotgun (WGS) entry which is preliminary data.</text>
</comment>
<sequence length="329" mass="36755">MKLSILDQMPLAEGRTRSDAYEEAKQLATFADLLGYHRYWVAEHHHLAGLVCPSPEVMLAFLGAHTKNIRLGAGAILLPHYKPYKVAETFHVLATLFPGRIDLGLARSPGGSAEVTNALNDQFLKKVYAYPSLVDQLLQYIQNPKFDSKVIAEPVPTVAPDVWLLGSSEKSAQLAASKGLPYTYGHFRNPNIPMEPLNQYVQQFQNKNEDKKLKSIVALSCICADTTEKARELGLSEAYRSHLASIGKETEYLPAVETVKKEMQADPKLAVQLKGKLEKALIGSPADVKRKLIQLAVSYQIDEFMLLTNVHSFEERRLSYKLIFDEMAK</sequence>
<evidence type="ECO:0000256" key="1">
    <source>
        <dbReference type="ARBA" id="ARBA00007789"/>
    </source>
</evidence>
<dbReference type="PANTHER" id="PTHR30137">
    <property type="entry name" value="LUCIFERASE-LIKE MONOOXYGENASE"/>
    <property type="match status" value="1"/>
</dbReference>
<gene>
    <name evidence="4" type="ORF">AJ85_01265</name>
    <name evidence="3" type="ORF">BALCAV_0215555</name>
</gene>
<dbReference type="PANTHER" id="PTHR30137:SF19">
    <property type="entry name" value="LUCIFERASE-LIKE MONOOXYGENASE"/>
    <property type="match status" value="1"/>
</dbReference>
<organism evidence="3 5">
    <name type="scientific">Alkalihalobacillus alcalophilus ATCC 27647 = CGMCC 1.3604</name>
    <dbReference type="NCBI Taxonomy" id="1218173"/>
    <lineage>
        <taxon>Bacteria</taxon>
        <taxon>Bacillati</taxon>
        <taxon>Bacillota</taxon>
        <taxon>Bacilli</taxon>
        <taxon>Bacillales</taxon>
        <taxon>Bacillaceae</taxon>
        <taxon>Alkalihalobacillus</taxon>
    </lineage>
</organism>
<comment type="similarity">
    <text evidence="1">To bacterial alkanal monooxygenase alpha and beta chains.</text>
</comment>
<dbReference type="STRING" id="1218173.BALCAV_0215555"/>
<evidence type="ECO:0000313" key="6">
    <source>
        <dbReference type="Proteomes" id="UP000297014"/>
    </source>
</evidence>
<dbReference type="AlphaFoldDB" id="A0A094XCM3"/>
<evidence type="ECO:0000313" key="4">
    <source>
        <dbReference type="EMBL" id="THG91847.1"/>
    </source>
</evidence>
<dbReference type="GO" id="GO:0005829">
    <property type="term" value="C:cytosol"/>
    <property type="evidence" value="ECO:0007669"/>
    <property type="project" value="TreeGrafter"/>
</dbReference>
<dbReference type="NCBIfam" id="TIGR03558">
    <property type="entry name" value="oxido_grp_1"/>
    <property type="match status" value="1"/>
</dbReference>
<dbReference type="InterPro" id="IPR036661">
    <property type="entry name" value="Luciferase-like_sf"/>
</dbReference>
<evidence type="ECO:0000313" key="5">
    <source>
        <dbReference type="Proteomes" id="UP000002754"/>
    </source>
</evidence>
<dbReference type="CDD" id="cd00347">
    <property type="entry name" value="Flavin_utilizing_monoxygenases"/>
    <property type="match status" value="1"/>
</dbReference>
<dbReference type="Pfam" id="PF00296">
    <property type="entry name" value="Bac_luciferase"/>
    <property type="match status" value="1"/>
</dbReference>
<dbReference type="GO" id="GO:0016705">
    <property type="term" value="F:oxidoreductase activity, acting on paired donors, with incorporation or reduction of molecular oxygen"/>
    <property type="evidence" value="ECO:0007669"/>
    <property type="project" value="InterPro"/>
</dbReference>
<dbReference type="EMBL" id="JALP01000041">
    <property type="protein sequence ID" value="THG91847.1"/>
    <property type="molecule type" value="Genomic_DNA"/>
</dbReference>
<evidence type="ECO:0000259" key="2">
    <source>
        <dbReference type="Pfam" id="PF00296"/>
    </source>
</evidence>
<evidence type="ECO:0000313" key="3">
    <source>
        <dbReference type="EMBL" id="KGA96550.1"/>
    </source>
</evidence>
<dbReference type="InterPro" id="IPR011251">
    <property type="entry name" value="Luciferase-like_dom"/>
</dbReference>
<name>A0A094XCM3_ALKAL</name>
<dbReference type="Proteomes" id="UP000002754">
    <property type="component" value="Unassembled WGS sequence"/>
</dbReference>
<reference evidence="4 6" key="2">
    <citation type="submission" date="2014-01" db="EMBL/GenBank/DDBJ databases">
        <title>Draft genome sequencing of Bacillus alcalophilus CGMCC 1.3604.</title>
        <authorList>
            <person name="Yang J."/>
            <person name="Diao L."/>
            <person name="Yang S."/>
        </authorList>
    </citation>
    <scope>NUCLEOTIDE SEQUENCE [LARGE SCALE GENOMIC DNA]</scope>
    <source>
        <strain evidence="4 6">CGMCC 1.3604</strain>
    </source>
</reference>
<reference evidence="3 5" key="1">
    <citation type="journal article" date="2014" name="Genome Announc.">
        <title>Draft Genome Sequence of Bacillus alcalophilus AV1934, a Classic Alkaliphile Isolated from Human Feces in 1934.</title>
        <authorList>
            <person name="Attie O."/>
            <person name="Jayaprakash A."/>
            <person name="Shah H."/>
            <person name="Paulsen I.T."/>
            <person name="Morino M."/>
            <person name="Takahashi Y."/>
            <person name="Narumi I."/>
            <person name="Sachidanandam R."/>
            <person name="Satoh K."/>
            <person name="Ito M."/>
            <person name="Krulwich T.A."/>
        </authorList>
    </citation>
    <scope>NUCLEOTIDE SEQUENCE [LARGE SCALE GENOMIC DNA]</scope>
    <source>
        <strain evidence="3 5">AV1934</strain>
    </source>
</reference>
<dbReference type="SUPFAM" id="SSF51679">
    <property type="entry name" value="Bacterial luciferase-like"/>
    <property type="match status" value="1"/>
</dbReference>
<dbReference type="InterPro" id="IPR050766">
    <property type="entry name" value="Bact_Lucif_Oxidored"/>
</dbReference>
<dbReference type="Gene3D" id="3.20.20.30">
    <property type="entry name" value="Luciferase-like domain"/>
    <property type="match status" value="1"/>
</dbReference>